<evidence type="ECO:0000313" key="14">
    <source>
        <dbReference type="EMBL" id="UTO28815.1"/>
    </source>
</evidence>
<comment type="similarity">
    <text evidence="3 11">Belongs to the iron-sulfur dependent L-serine dehydratase family.</text>
</comment>
<proteinExistence type="inferred from homology"/>
<evidence type="ECO:0000256" key="1">
    <source>
        <dbReference type="ARBA" id="ARBA00001966"/>
    </source>
</evidence>
<keyword evidence="5 11" id="KW-0004">4Fe-4S</keyword>
<dbReference type="Gene3D" id="3.30.1330.90">
    <property type="entry name" value="D-3-phosphoglycerate dehydrogenase, domain 3"/>
    <property type="match status" value="1"/>
</dbReference>
<comment type="pathway">
    <text evidence="2">Carbohydrate biosynthesis; gluconeogenesis.</text>
</comment>
<keyword evidence="7 11" id="KW-0408">Iron</keyword>
<evidence type="ECO:0000259" key="12">
    <source>
        <dbReference type="Pfam" id="PF03313"/>
    </source>
</evidence>
<comment type="catalytic activity">
    <reaction evidence="10 11">
        <text>L-serine = pyruvate + NH4(+)</text>
        <dbReference type="Rhea" id="RHEA:19169"/>
        <dbReference type="ChEBI" id="CHEBI:15361"/>
        <dbReference type="ChEBI" id="CHEBI:28938"/>
        <dbReference type="ChEBI" id="CHEBI:33384"/>
        <dbReference type="EC" id="4.3.1.17"/>
    </reaction>
</comment>
<comment type="cofactor">
    <cofactor evidence="1 11">
        <name>[4Fe-4S] cluster</name>
        <dbReference type="ChEBI" id="CHEBI:49883"/>
    </cofactor>
</comment>
<evidence type="ECO:0000256" key="2">
    <source>
        <dbReference type="ARBA" id="ARBA00004742"/>
    </source>
</evidence>
<feature type="domain" description="Serine dehydratase-like alpha subunit" evidence="12">
    <location>
        <begin position="194"/>
        <end position="459"/>
    </location>
</feature>
<evidence type="ECO:0000256" key="11">
    <source>
        <dbReference type="RuleBase" id="RU366059"/>
    </source>
</evidence>
<organism evidence="14 15">
    <name type="scientific">Bartonella harrusi</name>
    <dbReference type="NCBI Taxonomy" id="2961895"/>
    <lineage>
        <taxon>Bacteria</taxon>
        <taxon>Pseudomonadati</taxon>
        <taxon>Pseudomonadota</taxon>
        <taxon>Alphaproteobacteria</taxon>
        <taxon>Hyphomicrobiales</taxon>
        <taxon>Bartonellaceae</taxon>
        <taxon>Bartonella</taxon>
    </lineage>
</organism>
<evidence type="ECO:0000256" key="10">
    <source>
        <dbReference type="ARBA" id="ARBA00049406"/>
    </source>
</evidence>
<dbReference type="Pfam" id="PF03315">
    <property type="entry name" value="SDH_beta"/>
    <property type="match status" value="1"/>
</dbReference>
<dbReference type="InterPro" id="IPR005130">
    <property type="entry name" value="Ser_deHydtase-like_asu"/>
</dbReference>
<dbReference type="GO" id="GO:0003941">
    <property type="term" value="F:L-serine ammonia-lyase activity"/>
    <property type="evidence" value="ECO:0007669"/>
    <property type="project" value="UniProtKB-EC"/>
</dbReference>
<evidence type="ECO:0000256" key="6">
    <source>
        <dbReference type="ARBA" id="ARBA00022723"/>
    </source>
</evidence>
<dbReference type="PANTHER" id="PTHR30182">
    <property type="entry name" value="L-SERINE DEHYDRATASE"/>
    <property type="match status" value="1"/>
</dbReference>
<keyword evidence="9 11" id="KW-0456">Lyase</keyword>
<accession>A0ABY5EUL4</accession>
<dbReference type="InterPro" id="IPR005131">
    <property type="entry name" value="Ser_deHydtase_bsu"/>
</dbReference>
<dbReference type="RefSeq" id="WP_254770680.1">
    <property type="nucleotide sequence ID" value="NZ_CP101114.1"/>
</dbReference>
<evidence type="ECO:0000256" key="5">
    <source>
        <dbReference type="ARBA" id="ARBA00022485"/>
    </source>
</evidence>
<feature type="domain" description="Serine dehydratase beta chain" evidence="13">
    <location>
        <begin position="4"/>
        <end position="162"/>
    </location>
</feature>
<dbReference type="NCBIfam" id="TIGR00720">
    <property type="entry name" value="sda_mono"/>
    <property type="match status" value="1"/>
</dbReference>
<keyword evidence="6 11" id="KW-0479">Metal-binding</keyword>
<evidence type="ECO:0000256" key="9">
    <source>
        <dbReference type="ARBA" id="ARBA00023239"/>
    </source>
</evidence>
<evidence type="ECO:0000256" key="4">
    <source>
        <dbReference type="ARBA" id="ARBA00022432"/>
    </source>
</evidence>
<evidence type="ECO:0000256" key="3">
    <source>
        <dbReference type="ARBA" id="ARBA00008636"/>
    </source>
</evidence>
<evidence type="ECO:0000256" key="7">
    <source>
        <dbReference type="ARBA" id="ARBA00023004"/>
    </source>
</evidence>
<keyword evidence="4 11" id="KW-0312">Gluconeogenesis</keyword>
<dbReference type="SUPFAM" id="SSF143548">
    <property type="entry name" value="Serine metabolism enzymes domain"/>
    <property type="match status" value="1"/>
</dbReference>
<reference evidence="14" key="1">
    <citation type="submission" date="2022-07" db="EMBL/GenBank/DDBJ databases">
        <title>First report of Bartonella spp. in marsupials in Brazil, with a description of Bartonella harrusi sp. nov. and new proposal for taxonomic reclassification of species of the genus Bartonella.</title>
        <authorList>
            <person name="Amaral R.B."/>
        </authorList>
    </citation>
    <scope>NUCLEOTIDE SEQUENCE</scope>
    <source>
        <strain evidence="14">117A</strain>
    </source>
</reference>
<name>A0ABY5EUL4_9HYPH</name>
<dbReference type="InterPro" id="IPR051318">
    <property type="entry name" value="Fe-S_L-Ser"/>
</dbReference>
<keyword evidence="15" id="KW-1185">Reference proteome</keyword>
<dbReference type="Pfam" id="PF03313">
    <property type="entry name" value="SDH_alpha"/>
    <property type="match status" value="1"/>
</dbReference>
<evidence type="ECO:0000259" key="13">
    <source>
        <dbReference type="Pfam" id="PF03315"/>
    </source>
</evidence>
<dbReference type="InterPro" id="IPR004644">
    <property type="entry name" value="Fe-S_L-Ser_mono"/>
</dbReference>
<evidence type="ECO:0000256" key="8">
    <source>
        <dbReference type="ARBA" id="ARBA00023014"/>
    </source>
</evidence>
<dbReference type="Proteomes" id="UP001059475">
    <property type="component" value="Chromosome"/>
</dbReference>
<keyword evidence="8 11" id="KW-0411">Iron-sulfur</keyword>
<dbReference type="EC" id="4.3.1.17" evidence="11"/>
<sequence length="465" mass="50293">MFLSVFELFKIGIGPSSSHTMGPMTAANMFLQEILAQNPSQPFDCEVFHIRVYLYGSLAFTGIGHATDRAIVLGLLGEKASTVNPDCMDFLLDKVTREKKVQPKGHPAYQFDLQNDLIFERKKVLPGHANGLVFEGLDRNGNILLRQIYYSIGGGFVVTEDELNRMNGNAQKETFDVPYPFDCAYEMLSMAESSGLSIAEMKRLNEETKMERSALDTGLDEIFSAMTNCIDRGLAQEGELPGGLHVPRRAKKLYEKLLENRKKNHNYPLWANDWLSVYAIAVNEENAAGGRVVTAPTNGAAGVVPAVLRYYLQFHDDLNRQGIHNFLLTAAAIGGVIKHNASISGAEVGCQGEVGTASSMAAAGLTAALGGTPAQIENAAEIALEHHLGMTCDPVAGLVQVPCIERNAMGAVKAVTASSLALHGNGEHFVSLDACIKTMRQTGHDMSERYKETSKAGLAVNAISC</sequence>
<dbReference type="EMBL" id="CP101114">
    <property type="protein sequence ID" value="UTO28815.1"/>
    <property type="molecule type" value="Genomic_DNA"/>
</dbReference>
<evidence type="ECO:0000313" key="15">
    <source>
        <dbReference type="Proteomes" id="UP001059475"/>
    </source>
</evidence>
<protein>
    <recommendedName>
        <fullName evidence="11">L-serine dehydratase</fullName>
        <ecNumber evidence="11">4.3.1.17</ecNumber>
    </recommendedName>
</protein>
<dbReference type="InterPro" id="IPR029009">
    <property type="entry name" value="ASB_dom_sf"/>
</dbReference>
<dbReference type="PANTHER" id="PTHR30182:SF1">
    <property type="entry name" value="L-SERINE DEHYDRATASE 1"/>
    <property type="match status" value="1"/>
</dbReference>
<gene>
    <name evidence="14" type="ORF">NMK50_02080</name>
</gene>